<organism evidence="1 2">
    <name type="scientific">Thiocapsa rosea</name>
    <dbReference type="NCBI Taxonomy" id="69360"/>
    <lineage>
        <taxon>Bacteria</taxon>
        <taxon>Pseudomonadati</taxon>
        <taxon>Pseudomonadota</taxon>
        <taxon>Gammaproteobacteria</taxon>
        <taxon>Chromatiales</taxon>
        <taxon>Chromatiaceae</taxon>
        <taxon>Thiocapsa</taxon>
    </lineage>
</organism>
<comment type="caution">
    <text evidence="1">The sequence shown here is derived from an EMBL/GenBank/DDBJ whole genome shotgun (WGS) entry which is preliminary data.</text>
</comment>
<keyword evidence="2" id="KW-1185">Reference proteome</keyword>
<accession>A0A495VBK6</accession>
<evidence type="ECO:0000313" key="1">
    <source>
        <dbReference type="EMBL" id="RKT46781.1"/>
    </source>
</evidence>
<evidence type="ECO:0000313" key="2">
    <source>
        <dbReference type="Proteomes" id="UP000274556"/>
    </source>
</evidence>
<sequence length="75" mass="8413">MATPRNSVERRSRVADDAQDGLFLQRFWLKLVPFVRHEVACVFIKEIKEIRRSAAGTLPGRASGVTPRCEASGTR</sequence>
<dbReference type="EMBL" id="RBXL01000001">
    <property type="protein sequence ID" value="RKT46781.1"/>
    <property type="molecule type" value="Genomic_DNA"/>
</dbReference>
<name>A0A495VBK6_9GAMM</name>
<gene>
    <name evidence="1" type="ORF">BDD21_4316</name>
</gene>
<dbReference type="Proteomes" id="UP000274556">
    <property type="component" value="Unassembled WGS sequence"/>
</dbReference>
<dbReference type="AlphaFoldDB" id="A0A495VBK6"/>
<proteinExistence type="predicted"/>
<protein>
    <submittedName>
        <fullName evidence="1">Uncharacterized protein</fullName>
    </submittedName>
</protein>
<reference evidence="1 2" key="1">
    <citation type="submission" date="2018-10" db="EMBL/GenBank/DDBJ databases">
        <title>Genomic Encyclopedia of Archaeal and Bacterial Type Strains, Phase II (KMG-II): from individual species to whole genera.</title>
        <authorList>
            <person name="Goeker M."/>
        </authorList>
    </citation>
    <scope>NUCLEOTIDE SEQUENCE [LARGE SCALE GENOMIC DNA]</scope>
    <source>
        <strain evidence="1 2">DSM 235</strain>
    </source>
</reference>